<accession>A0A843V8N2</accession>
<dbReference type="GO" id="GO:0006890">
    <property type="term" value="P:retrograde vesicle-mediated transport, Golgi to endoplasmic reticulum"/>
    <property type="evidence" value="ECO:0007669"/>
    <property type="project" value="TreeGrafter"/>
</dbReference>
<dbReference type="OrthoDB" id="448250at2759"/>
<feature type="transmembrane region" description="Helical" evidence="7">
    <location>
        <begin position="210"/>
        <end position="227"/>
    </location>
</feature>
<dbReference type="PANTHER" id="PTHR10743:SF0">
    <property type="entry name" value="PROTEIN RER1"/>
    <property type="match status" value="1"/>
</dbReference>
<dbReference type="EMBL" id="NMUH01001454">
    <property type="protein sequence ID" value="MQL92508.1"/>
    <property type="molecule type" value="Genomic_DNA"/>
</dbReference>
<dbReference type="GO" id="GO:0006621">
    <property type="term" value="P:protein retention in ER lumen"/>
    <property type="evidence" value="ECO:0007669"/>
    <property type="project" value="TreeGrafter"/>
</dbReference>
<evidence type="ECO:0000256" key="4">
    <source>
        <dbReference type="ARBA" id="ARBA00022989"/>
    </source>
</evidence>
<evidence type="ECO:0000256" key="2">
    <source>
        <dbReference type="ARBA" id="ARBA00006070"/>
    </source>
</evidence>
<reference evidence="8" key="1">
    <citation type="submission" date="2017-07" db="EMBL/GenBank/DDBJ databases">
        <title>Taro Niue Genome Assembly and Annotation.</title>
        <authorList>
            <person name="Atibalentja N."/>
            <person name="Keating K."/>
            <person name="Fields C.J."/>
        </authorList>
    </citation>
    <scope>NUCLEOTIDE SEQUENCE</scope>
    <source>
        <strain evidence="8">Niue_2</strain>
        <tissue evidence="8">Leaf</tissue>
    </source>
</reference>
<evidence type="ECO:0000256" key="3">
    <source>
        <dbReference type="ARBA" id="ARBA00022692"/>
    </source>
</evidence>
<dbReference type="AlphaFoldDB" id="A0A843V8N2"/>
<evidence type="ECO:0000313" key="9">
    <source>
        <dbReference type="Proteomes" id="UP000652761"/>
    </source>
</evidence>
<gene>
    <name evidence="8" type="ORF">Taro_025130</name>
</gene>
<keyword evidence="4 7" id="KW-1133">Transmembrane helix</keyword>
<dbReference type="Proteomes" id="UP000652761">
    <property type="component" value="Unassembled WGS sequence"/>
</dbReference>
<feature type="region of interest" description="Disordered" evidence="6">
    <location>
        <begin position="63"/>
        <end position="109"/>
    </location>
</feature>
<sequence length="293" mass="32647">MGTAARGRASCGYCTCYCKGKEGEGGHDSGVVLLVLLCVGDRMGRGTAVGFWQRVGWVQERGAESSRRKSYQQMKRKTNAAQRFPALRSTSSHRNHAERTAKYPKSPQNPSAKLLLQLNSAIALFGQGQKLKMHRCTPTAGGPHGFIGSRPGKVLLATTAAPWPVPAVKTGRRGQMQTGFPPPQMMGYAITKAFLVAFVMTFFSVFDVPVFWPILLCYWIVLFVLTMKRQILHMIKYKYVPFNIGKQIKHFILCIDSRCPKCLVKLVKRSPSISILTTRYARKKPSRSSSSRD</sequence>
<keyword evidence="9" id="KW-1185">Reference proteome</keyword>
<keyword evidence="5 7" id="KW-0472">Membrane</keyword>
<organism evidence="8 9">
    <name type="scientific">Colocasia esculenta</name>
    <name type="common">Wild taro</name>
    <name type="synonym">Arum esculentum</name>
    <dbReference type="NCBI Taxonomy" id="4460"/>
    <lineage>
        <taxon>Eukaryota</taxon>
        <taxon>Viridiplantae</taxon>
        <taxon>Streptophyta</taxon>
        <taxon>Embryophyta</taxon>
        <taxon>Tracheophyta</taxon>
        <taxon>Spermatophyta</taxon>
        <taxon>Magnoliopsida</taxon>
        <taxon>Liliopsida</taxon>
        <taxon>Araceae</taxon>
        <taxon>Aroideae</taxon>
        <taxon>Colocasieae</taxon>
        <taxon>Colocasia</taxon>
    </lineage>
</organism>
<dbReference type="GO" id="GO:0000139">
    <property type="term" value="C:Golgi membrane"/>
    <property type="evidence" value="ECO:0007669"/>
    <property type="project" value="TreeGrafter"/>
</dbReference>
<dbReference type="Pfam" id="PF03248">
    <property type="entry name" value="Rer1"/>
    <property type="match status" value="1"/>
</dbReference>
<dbReference type="PANTHER" id="PTHR10743">
    <property type="entry name" value="PROTEIN RER1"/>
    <property type="match status" value="1"/>
</dbReference>
<keyword evidence="3 7" id="KW-0812">Transmembrane</keyword>
<comment type="caution">
    <text evidence="8">The sequence shown here is derived from an EMBL/GenBank/DDBJ whole genome shotgun (WGS) entry which is preliminary data.</text>
</comment>
<name>A0A843V8N2_COLES</name>
<dbReference type="InterPro" id="IPR004932">
    <property type="entry name" value="Rer1"/>
</dbReference>
<comment type="similarity">
    <text evidence="2">Belongs to the RER1 family.</text>
</comment>
<evidence type="ECO:0000256" key="1">
    <source>
        <dbReference type="ARBA" id="ARBA00004141"/>
    </source>
</evidence>
<dbReference type="GO" id="GO:0005783">
    <property type="term" value="C:endoplasmic reticulum"/>
    <property type="evidence" value="ECO:0007669"/>
    <property type="project" value="GOC"/>
</dbReference>
<evidence type="ECO:0000256" key="6">
    <source>
        <dbReference type="SAM" id="MobiDB-lite"/>
    </source>
</evidence>
<protein>
    <submittedName>
        <fullName evidence="8">Uncharacterized protein</fullName>
    </submittedName>
</protein>
<proteinExistence type="inferred from homology"/>
<comment type="subcellular location">
    <subcellularLocation>
        <location evidence="1">Membrane</location>
        <topology evidence="1">Multi-pass membrane protein</topology>
    </subcellularLocation>
</comment>
<feature type="compositionally biased region" description="Basic residues" evidence="6">
    <location>
        <begin position="68"/>
        <end position="78"/>
    </location>
</feature>
<evidence type="ECO:0000313" key="8">
    <source>
        <dbReference type="EMBL" id="MQL92508.1"/>
    </source>
</evidence>
<evidence type="ECO:0000256" key="5">
    <source>
        <dbReference type="ARBA" id="ARBA00023136"/>
    </source>
</evidence>
<feature type="transmembrane region" description="Helical" evidence="7">
    <location>
        <begin position="185"/>
        <end position="204"/>
    </location>
</feature>
<evidence type="ECO:0000256" key="7">
    <source>
        <dbReference type="SAM" id="Phobius"/>
    </source>
</evidence>